<accession>A0A7R9DG20</accession>
<dbReference type="Pfam" id="PF18972">
    <property type="entry name" value="Wheel"/>
    <property type="match status" value="1"/>
</dbReference>
<dbReference type="CDD" id="cd21380">
    <property type="entry name" value="CTWD_Cns1"/>
    <property type="match status" value="1"/>
</dbReference>
<organism evidence="4">
    <name type="scientific">Timema poppense</name>
    <name type="common">Walking stick</name>
    <dbReference type="NCBI Taxonomy" id="170557"/>
    <lineage>
        <taxon>Eukaryota</taxon>
        <taxon>Metazoa</taxon>
        <taxon>Ecdysozoa</taxon>
        <taxon>Arthropoda</taxon>
        <taxon>Hexapoda</taxon>
        <taxon>Insecta</taxon>
        <taxon>Pterygota</taxon>
        <taxon>Neoptera</taxon>
        <taxon>Polyneoptera</taxon>
        <taxon>Phasmatodea</taxon>
        <taxon>Timematodea</taxon>
        <taxon>Timematoidea</taxon>
        <taxon>Timematidae</taxon>
        <taxon>Timema</taxon>
    </lineage>
</organism>
<dbReference type="EMBL" id="OD007396">
    <property type="protein sequence ID" value="CAD7413967.1"/>
    <property type="molecule type" value="Genomic_DNA"/>
</dbReference>
<evidence type="ECO:0000259" key="3">
    <source>
        <dbReference type="Pfam" id="PF18972"/>
    </source>
</evidence>
<dbReference type="PANTHER" id="PTHR46035:SF1">
    <property type="entry name" value="TETRATRICOPEPTIDE REPEAT PROTEIN 4"/>
    <property type="match status" value="1"/>
</dbReference>
<dbReference type="PANTHER" id="PTHR46035">
    <property type="entry name" value="TETRATRICOPEPTIDE REPEAT PROTEIN 4"/>
    <property type="match status" value="1"/>
</dbReference>
<name>A0A7R9DG20_TIMPO</name>
<sequence>MESNVTLTTVDAGLPDHSSEGRVHLSGVSLVWPVMFLYPEHETTDLIEEFHEDTTFREHLELMFESPPEWDKERKYVLERLLVYWEDQETRRLHPVDKATTLRQVLAHRRYVVVAGRPSFLVLAEGSEAQKRQCSSRRKQLPVKHCENSTWLVAFVSMLTKTSRKVHSHPSQCSDRSILGHVNANEIIKGTSQGDAAA</sequence>
<evidence type="ECO:0000313" key="4">
    <source>
        <dbReference type="EMBL" id="CAD7413967.1"/>
    </source>
</evidence>
<dbReference type="GO" id="GO:0005829">
    <property type="term" value="C:cytosol"/>
    <property type="evidence" value="ECO:0007669"/>
    <property type="project" value="TreeGrafter"/>
</dbReference>
<evidence type="ECO:0000256" key="1">
    <source>
        <dbReference type="ARBA" id="ARBA00022737"/>
    </source>
</evidence>
<proteinExistence type="predicted"/>
<gene>
    <name evidence="4" type="ORF">TPSB3V08_LOCUS9365</name>
</gene>
<reference evidence="4" key="1">
    <citation type="submission" date="2020-11" db="EMBL/GenBank/DDBJ databases">
        <authorList>
            <person name="Tran Van P."/>
        </authorList>
    </citation>
    <scope>NUCLEOTIDE SEQUENCE</scope>
</reference>
<keyword evidence="2" id="KW-0802">TPR repeat</keyword>
<dbReference type="AlphaFoldDB" id="A0A7R9DG20"/>
<dbReference type="GO" id="GO:0051879">
    <property type="term" value="F:Hsp90 protein binding"/>
    <property type="evidence" value="ECO:0007669"/>
    <property type="project" value="InterPro"/>
</dbReference>
<evidence type="ECO:0000256" key="2">
    <source>
        <dbReference type="ARBA" id="ARBA00022803"/>
    </source>
</evidence>
<dbReference type="InterPro" id="IPR044059">
    <property type="entry name" value="Csn1/TTC4_wheel"/>
</dbReference>
<dbReference type="GO" id="GO:0030544">
    <property type="term" value="F:Hsp70 protein binding"/>
    <property type="evidence" value="ECO:0007669"/>
    <property type="project" value="TreeGrafter"/>
</dbReference>
<feature type="domain" description="Cns1/TTC4 wheel" evidence="3">
    <location>
        <begin position="29"/>
        <end position="128"/>
    </location>
</feature>
<protein>
    <recommendedName>
        <fullName evidence="3">Cns1/TTC4 wheel domain-containing protein</fullName>
    </recommendedName>
</protein>
<dbReference type="GO" id="GO:0006457">
    <property type="term" value="P:protein folding"/>
    <property type="evidence" value="ECO:0007669"/>
    <property type="project" value="TreeGrafter"/>
</dbReference>
<keyword evidence="1" id="KW-0677">Repeat</keyword>
<dbReference type="GO" id="GO:0005634">
    <property type="term" value="C:nucleus"/>
    <property type="evidence" value="ECO:0007669"/>
    <property type="project" value="TreeGrafter"/>
</dbReference>